<dbReference type="Gene3D" id="1.10.10.10">
    <property type="entry name" value="Winged helix-like DNA-binding domain superfamily/Winged helix DNA-binding domain"/>
    <property type="match status" value="1"/>
</dbReference>
<dbReference type="RefSeq" id="WP_161351872.1">
    <property type="nucleotide sequence ID" value="NZ_WTUX01000014.1"/>
</dbReference>
<feature type="domain" description="HTH luxR-type" evidence="1">
    <location>
        <begin position="362"/>
        <end position="419"/>
    </location>
</feature>
<dbReference type="InterPro" id="IPR016032">
    <property type="entry name" value="Sig_transdc_resp-reg_C-effctor"/>
</dbReference>
<organism evidence="2 3">
    <name type="scientific">Maritimibacter harenae</name>
    <dbReference type="NCBI Taxonomy" id="2606218"/>
    <lineage>
        <taxon>Bacteria</taxon>
        <taxon>Pseudomonadati</taxon>
        <taxon>Pseudomonadota</taxon>
        <taxon>Alphaproteobacteria</taxon>
        <taxon>Rhodobacterales</taxon>
        <taxon>Roseobacteraceae</taxon>
        <taxon>Maritimibacter</taxon>
    </lineage>
</organism>
<evidence type="ECO:0000259" key="1">
    <source>
        <dbReference type="SMART" id="SM00421"/>
    </source>
</evidence>
<evidence type="ECO:0000313" key="2">
    <source>
        <dbReference type="EMBL" id="MZR13736.1"/>
    </source>
</evidence>
<dbReference type="GO" id="GO:0006355">
    <property type="term" value="P:regulation of DNA-templated transcription"/>
    <property type="evidence" value="ECO:0007669"/>
    <property type="project" value="InterPro"/>
</dbReference>
<keyword evidence="3" id="KW-1185">Reference proteome</keyword>
<dbReference type="SUPFAM" id="SSF46894">
    <property type="entry name" value="C-terminal effector domain of the bipartite response regulators"/>
    <property type="match status" value="1"/>
</dbReference>
<dbReference type="InterPro" id="IPR023375">
    <property type="entry name" value="ADC_dom_sf"/>
</dbReference>
<dbReference type="GO" id="GO:0003677">
    <property type="term" value="F:DNA binding"/>
    <property type="evidence" value="ECO:0007669"/>
    <property type="project" value="InterPro"/>
</dbReference>
<dbReference type="Proteomes" id="UP000467322">
    <property type="component" value="Unassembled WGS sequence"/>
</dbReference>
<dbReference type="EMBL" id="WTUX01000014">
    <property type="protein sequence ID" value="MZR13736.1"/>
    <property type="molecule type" value="Genomic_DNA"/>
</dbReference>
<accession>A0A845M2F2</accession>
<dbReference type="InterPro" id="IPR036388">
    <property type="entry name" value="WH-like_DNA-bd_sf"/>
</dbReference>
<proteinExistence type="predicted"/>
<dbReference type="InterPro" id="IPR000792">
    <property type="entry name" value="Tscrpt_reg_LuxR_C"/>
</dbReference>
<evidence type="ECO:0000313" key="3">
    <source>
        <dbReference type="Proteomes" id="UP000467322"/>
    </source>
</evidence>
<dbReference type="AlphaFoldDB" id="A0A845M2F2"/>
<protein>
    <recommendedName>
        <fullName evidence="1">HTH luxR-type domain-containing protein</fullName>
    </recommendedName>
</protein>
<dbReference type="SMART" id="SM00421">
    <property type="entry name" value="HTH_LUXR"/>
    <property type="match status" value="1"/>
</dbReference>
<gene>
    <name evidence="2" type="ORF">GQE99_11985</name>
</gene>
<dbReference type="Gene3D" id="2.40.400.10">
    <property type="entry name" value="Acetoacetate decarboxylase-like"/>
    <property type="match status" value="1"/>
</dbReference>
<reference evidence="2 3" key="1">
    <citation type="submission" date="2019-12" db="EMBL/GenBank/DDBJ databases">
        <title>Maritimibacter sp. nov. sp. isolated from sea sand.</title>
        <authorList>
            <person name="Kim J."/>
            <person name="Jeong S.E."/>
            <person name="Jung H.S."/>
            <person name="Jeon C.O."/>
        </authorList>
    </citation>
    <scope>NUCLEOTIDE SEQUENCE [LARGE SCALE GENOMIC DNA]</scope>
    <source>
        <strain evidence="2 3">DP07</strain>
    </source>
</reference>
<name>A0A845M2F2_9RHOB</name>
<comment type="caution">
    <text evidence="2">The sequence shown here is derived from an EMBL/GenBank/DDBJ whole genome shotgun (WGS) entry which is preliminary data.</text>
</comment>
<dbReference type="SUPFAM" id="SSF160104">
    <property type="entry name" value="Acetoacetate decarboxylase-like"/>
    <property type="match status" value="1"/>
</dbReference>
<sequence>MAEPKTFFHTTGDDKLPLPPPPYQVDVDHYLSVGVTFDPVQVRRILPQGLEPNETHCGIVSMYTAPTGWAIAPFSCFYVGIEVQGYDAPDGSPAHYLVGHYDDGRALEALTPSGPFVGPATTNIDLLDGQLTGTAHDEDGILGRLSAERSIGSDAPPTSGTHFYLVEDWEDRLAKIVVAYTSRMQEVSVSRCQIDLRRSGKRIDLDIVDVLWGIYLPGASFVIGEPRAITDESVSDEGEMAKIALGELLTRIGHAAALVATDGRVLYMTPSAQKVLQNAQFDGRLRAWRRNDQRALDALINPSDRHMTISDQVALERPTHATPLLARAMPVAPVLTGERAVLVIFSDPADRQPRDVQPLLRMLGLTPAEARVAAAIAAGNTIRHCAQMLNITENTARSTMKVIYDKLDISKQSELASIVARLN</sequence>